<dbReference type="GO" id="GO:0052621">
    <property type="term" value="F:diguanylate cyclase activity"/>
    <property type="evidence" value="ECO:0007669"/>
    <property type="project" value="UniProtKB-EC"/>
</dbReference>
<comment type="catalytic activity">
    <reaction evidence="2">
        <text>2 GTP = 3',3'-c-di-GMP + 2 diphosphate</text>
        <dbReference type="Rhea" id="RHEA:24898"/>
        <dbReference type="ChEBI" id="CHEBI:33019"/>
        <dbReference type="ChEBI" id="CHEBI:37565"/>
        <dbReference type="ChEBI" id="CHEBI:58805"/>
        <dbReference type="EC" id="2.7.7.65"/>
    </reaction>
</comment>
<evidence type="ECO:0000256" key="1">
    <source>
        <dbReference type="ARBA" id="ARBA00012528"/>
    </source>
</evidence>
<dbReference type="Gene3D" id="3.30.450.20">
    <property type="entry name" value="PAS domain"/>
    <property type="match status" value="2"/>
</dbReference>
<dbReference type="SMART" id="SM00267">
    <property type="entry name" value="GGDEF"/>
    <property type="match status" value="1"/>
</dbReference>
<proteinExistence type="predicted"/>
<dbReference type="InterPro" id="IPR043128">
    <property type="entry name" value="Rev_trsase/Diguanyl_cyclase"/>
</dbReference>
<dbReference type="InterPro" id="IPR029787">
    <property type="entry name" value="Nucleotide_cyclase"/>
</dbReference>
<dbReference type="AlphaFoldDB" id="C7C7Z0"/>
<dbReference type="EC" id="2.7.7.65" evidence="1"/>
<dbReference type="Pfam" id="PF00990">
    <property type="entry name" value="GGDEF"/>
    <property type="match status" value="1"/>
</dbReference>
<sequence length="523" mass="57380">MSMVSRTDFRRYLWSTRSPWLLAVLNLLCVVGLCAVSAFMLWDMRRDAERRTTAAAQSLVQVLSRDIARSIGMYDLSLRAIVDGWRLPAVMNADPETRQLILFDRAANAENFGHTLVFDRTGTLIISSKTPSPEPLSYADREYFQYHATHADPVLHVSVPLVSRLTGRWVLIISRRLSNPDGSFAGVVLGSIYLDYFRQLFAAIDPDHAGTVTLYGPGGTIVMREPFDEQLVGRSVSATGSYQRMLQTRQGVFTGPAMMGEGPRTFAVAQVGELPLQLSIALTAEDIYAAWWQKALVLAAVVLSLCATTVVLTTLFRRELTRRKAAQRATAALNAELQQLASTDALTGLSNRRRFDEVLERECRRAMRTGKPLSLLILDADYFKGFNDRYGHQQGDAALRLIAQAMQGSIHAYSDTAYRIGGEEFAVVLPDTGEPGAVTAANRIRQAVLAQAMPHASNPHGLVTVSCGVAAIPAGQNSDLIALVAAADAALYEAKRRGRNQVRISTSAERHFLVIEGGQQSRL</sequence>
<dbReference type="InterPro" id="IPR050469">
    <property type="entry name" value="Diguanylate_Cyclase"/>
</dbReference>
<dbReference type="GO" id="GO:0005886">
    <property type="term" value="C:plasma membrane"/>
    <property type="evidence" value="ECO:0007669"/>
    <property type="project" value="TreeGrafter"/>
</dbReference>
<reference evidence="6" key="1">
    <citation type="journal article" date="2009" name="PLoS ONE">
        <title>Methylobacterium genome sequences: a reference blueprint to investigate microbial metabolism of C1 compounds from natural and industrial sources.</title>
        <authorList>
            <person name="Vuilleumier S."/>
            <person name="Chistoserdova L."/>
            <person name="Lee M.-C."/>
            <person name="Bringel F."/>
            <person name="Lajus A."/>
            <person name="Zhou Y."/>
            <person name="Gourion B."/>
            <person name="Barbe V."/>
            <person name="Chang J."/>
            <person name="Cruveiller S."/>
            <person name="Dossat C."/>
            <person name="Gillett W."/>
            <person name="Gruffaz C."/>
            <person name="Haugen E."/>
            <person name="Hourcade E."/>
            <person name="Levy R."/>
            <person name="Mangenot S."/>
            <person name="Muller E."/>
            <person name="Nadalig T."/>
            <person name="Pagni M."/>
            <person name="Penny C."/>
            <person name="Peyraud R."/>
            <person name="Robinson D.G."/>
            <person name="Roche D."/>
            <person name="Rouy Z."/>
            <person name="Saenampechek C."/>
            <person name="Salvignol G."/>
            <person name="Vallenet D."/>
            <person name="Wu Z."/>
            <person name="Marx C.J."/>
            <person name="Vorholt J.A."/>
            <person name="Olson M.V."/>
            <person name="Kaul R."/>
            <person name="Weissenbach J."/>
            <person name="Medigue C."/>
            <person name="Lidstrom M.E."/>
        </authorList>
    </citation>
    <scope>NUCLEOTIDE SEQUENCE [LARGE SCALE GENOMIC DNA]</scope>
    <source>
        <strain evidence="6">DSM 6343 / CIP 106787 / DM4</strain>
    </source>
</reference>
<evidence type="ECO:0000256" key="3">
    <source>
        <dbReference type="SAM" id="Phobius"/>
    </source>
</evidence>
<protein>
    <recommendedName>
        <fullName evidence="1">diguanylate cyclase</fullName>
        <ecNumber evidence="1">2.7.7.65</ecNumber>
    </recommendedName>
</protein>
<dbReference type="PANTHER" id="PTHR45138:SF9">
    <property type="entry name" value="DIGUANYLATE CYCLASE DGCM-RELATED"/>
    <property type="match status" value="1"/>
</dbReference>
<dbReference type="InterPro" id="IPR000160">
    <property type="entry name" value="GGDEF_dom"/>
</dbReference>
<evidence type="ECO:0000313" key="5">
    <source>
        <dbReference type="EMBL" id="CAX21919.1"/>
    </source>
</evidence>
<dbReference type="EMBL" id="FP103042">
    <property type="protein sequence ID" value="CAX21919.1"/>
    <property type="molecule type" value="Genomic_DNA"/>
</dbReference>
<dbReference type="CDD" id="cd12914">
    <property type="entry name" value="PDC1_DGC_like"/>
    <property type="match status" value="1"/>
</dbReference>
<dbReference type="CDD" id="cd12915">
    <property type="entry name" value="PDC2_DGC_like"/>
    <property type="match status" value="1"/>
</dbReference>
<keyword evidence="3" id="KW-1133">Transmembrane helix</keyword>
<feature type="transmembrane region" description="Helical" evidence="3">
    <location>
        <begin position="295"/>
        <end position="316"/>
    </location>
</feature>
<evidence type="ECO:0000256" key="2">
    <source>
        <dbReference type="ARBA" id="ARBA00034247"/>
    </source>
</evidence>
<dbReference type="GO" id="GO:1902201">
    <property type="term" value="P:negative regulation of bacterial-type flagellum-dependent cell motility"/>
    <property type="evidence" value="ECO:0007669"/>
    <property type="project" value="TreeGrafter"/>
</dbReference>
<dbReference type="HOGENOM" id="CLU_000445_134_3_5"/>
<dbReference type="SUPFAM" id="SSF55073">
    <property type="entry name" value="Nucleotide cyclase"/>
    <property type="match status" value="1"/>
</dbReference>
<dbReference type="Gene3D" id="3.30.70.270">
    <property type="match status" value="1"/>
</dbReference>
<feature type="transmembrane region" description="Helical" evidence="3">
    <location>
        <begin position="20"/>
        <end position="42"/>
    </location>
</feature>
<dbReference type="NCBIfam" id="TIGR00254">
    <property type="entry name" value="GGDEF"/>
    <property type="match status" value="1"/>
</dbReference>
<evidence type="ECO:0000313" key="6">
    <source>
        <dbReference type="Proteomes" id="UP000008070"/>
    </source>
</evidence>
<gene>
    <name evidence="5" type="ORF">METD_I0252</name>
</gene>
<keyword evidence="3" id="KW-0472">Membrane</keyword>
<dbReference type="GO" id="GO:0043709">
    <property type="term" value="P:cell adhesion involved in single-species biofilm formation"/>
    <property type="evidence" value="ECO:0007669"/>
    <property type="project" value="TreeGrafter"/>
</dbReference>
<dbReference type="FunFam" id="3.30.70.270:FF:000001">
    <property type="entry name" value="Diguanylate cyclase domain protein"/>
    <property type="match status" value="1"/>
</dbReference>
<organism evidence="5 6">
    <name type="scientific">Methylorubrum extorquens (strain DSM 6343 / CIP 106787 / DM4)</name>
    <name type="common">Methylobacterium extorquens</name>
    <dbReference type="NCBI Taxonomy" id="661410"/>
    <lineage>
        <taxon>Bacteria</taxon>
        <taxon>Pseudomonadati</taxon>
        <taxon>Pseudomonadota</taxon>
        <taxon>Alphaproteobacteria</taxon>
        <taxon>Hyphomicrobiales</taxon>
        <taxon>Methylobacteriaceae</taxon>
        <taxon>Methylorubrum</taxon>
    </lineage>
</organism>
<dbReference type="Proteomes" id="UP000008070">
    <property type="component" value="Chromosome"/>
</dbReference>
<dbReference type="CDD" id="cd01949">
    <property type="entry name" value="GGDEF"/>
    <property type="match status" value="1"/>
</dbReference>
<accession>C7C7Z0</accession>
<evidence type="ECO:0000259" key="4">
    <source>
        <dbReference type="PROSITE" id="PS50887"/>
    </source>
</evidence>
<name>C7C7Z0_METED</name>
<dbReference type="PROSITE" id="PS50887">
    <property type="entry name" value="GGDEF"/>
    <property type="match status" value="1"/>
</dbReference>
<feature type="domain" description="GGDEF" evidence="4">
    <location>
        <begin position="371"/>
        <end position="507"/>
    </location>
</feature>
<dbReference type="PANTHER" id="PTHR45138">
    <property type="entry name" value="REGULATORY COMPONENTS OF SENSORY TRANSDUCTION SYSTEM"/>
    <property type="match status" value="1"/>
</dbReference>
<keyword evidence="3" id="KW-0812">Transmembrane</keyword>
<dbReference type="KEGG" id="mdi:METDI0252"/>